<gene>
    <name evidence="1" type="ORF">SAMN06265827_1099</name>
</gene>
<dbReference type="AlphaFoldDB" id="A0A285GRJ1"/>
<proteinExistence type="predicted"/>
<dbReference type="RefSeq" id="WP_258176121.1">
    <property type="nucleotide sequence ID" value="NZ_OBDZ01000009.1"/>
</dbReference>
<dbReference type="EMBL" id="OBDZ01000009">
    <property type="protein sequence ID" value="SNY24941.1"/>
    <property type="molecule type" value="Genomic_DNA"/>
</dbReference>
<sequence>MELEVKRAKLDGHEQRKLEDMEIALNLDRDDNDQIKILAVEEE</sequence>
<protein>
    <submittedName>
        <fullName evidence="1">Uncharacterized protein</fullName>
    </submittedName>
</protein>
<dbReference type="Proteomes" id="UP000219573">
    <property type="component" value="Unassembled WGS sequence"/>
</dbReference>
<evidence type="ECO:0000313" key="1">
    <source>
        <dbReference type="EMBL" id="SNY24941.1"/>
    </source>
</evidence>
<name>A0A285GRJ1_9FIRM</name>
<accession>A0A285GRJ1</accession>
<keyword evidence="2" id="KW-1185">Reference proteome</keyword>
<reference evidence="2" key="1">
    <citation type="submission" date="2017-09" db="EMBL/GenBank/DDBJ databases">
        <authorList>
            <person name="Varghese N."/>
            <person name="Submissions S."/>
        </authorList>
    </citation>
    <scope>NUCLEOTIDE SEQUENCE [LARGE SCALE GENOMIC DNA]</scope>
    <source>
        <strain evidence="2">MSL47</strain>
    </source>
</reference>
<organism evidence="1 2">
    <name type="scientific">Orenia metallireducens</name>
    <dbReference type="NCBI Taxonomy" id="1413210"/>
    <lineage>
        <taxon>Bacteria</taxon>
        <taxon>Bacillati</taxon>
        <taxon>Bacillota</taxon>
        <taxon>Clostridia</taxon>
        <taxon>Halanaerobiales</taxon>
        <taxon>Halobacteroidaceae</taxon>
        <taxon>Orenia</taxon>
    </lineage>
</organism>
<evidence type="ECO:0000313" key="2">
    <source>
        <dbReference type="Proteomes" id="UP000219573"/>
    </source>
</evidence>